<name>A0A023WNU0_STUST</name>
<dbReference type="SUPFAM" id="SSF55874">
    <property type="entry name" value="ATPase domain of HSP90 chaperone/DNA topoisomerase II/histidine kinase"/>
    <property type="match status" value="1"/>
</dbReference>
<feature type="region of interest" description="Disordered" evidence="1">
    <location>
        <begin position="505"/>
        <end position="526"/>
    </location>
</feature>
<dbReference type="EMBL" id="CP007509">
    <property type="protein sequence ID" value="AHY41636.1"/>
    <property type="molecule type" value="Genomic_DNA"/>
</dbReference>
<dbReference type="InterPro" id="IPR036890">
    <property type="entry name" value="HATPase_C_sf"/>
</dbReference>
<dbReference type="AlphaFoldDB" id="A0A023WNU0"/>
<gene>
    <name evidence="2" type="ORF">UIB01_03820</name>
</gene>
<dbReference type="KEGG" id="pstu:UIB01_03820"/>
<dbReference type="PATRIC" id="fig|316.97.peg.779"/>
<dbReference type="Proteomes" id="UP000025238">
    <property type="component" value="Chromosome"/>
</dbReference>
<evidence type="ECO:0000256" key="1">
    <source>
        <dbReference type="SAM" id="MobiDB-lite"/>
    </source>
</evidence>
<evidence type="ECO:0000313" key="2">
    <source>
        <dbReference type="EMBL" id="AHY41636.1"/>
    </source>
</evidence>
<accession>A0A023WNU0</accession>
<sequence length="633" mass="69555">MAVNAIPVDQRVIDIDSRRFASIEKALVELITNSDDSYARLEAEGVAVSGQILVQYERHRRGALLAVTDQAQGMPFATACFILSYGGAHSPLAKGTGGGRGYFGRGLKQAIFGLGYGWLETIHEGRLSRIELFRAENGGYLYDDGGQDRAVTERDRERLGIAGNGTRVAIVIESSQVSISQFGALVDSLANNIYLRDVLNRRYLELAHLRDGVEIERSGRIRFEEPPSLLLLGPELPCEFHCNGQTFPFSLTLKRALDAQLVPRGDERTSGLLVLSGTAVLDCQLFDHENQVGTEYLFGTLSCPALIEQLGQGVAVISDERAGLNLKTPLVAALAHAVSQLIAPFVMAEQEKLRHLERATTSGRTAHMIEHLLQRMNQAAIHDFGILAPASTPTANLSSADSSPAALRFSTPFYYRQPGHPFHIRLLLDPQQLPPDAILQVDATLSEGLSIDPPPAAIPLQTVRDKPCMEWTLSGQSTADHGEIVVRAGNYLAWCEIVIAEHASAHPHHHRNGQHPSAQQRKSRDHGEAMFTGYEFRYLGEDVDRAVYSAEERKILINTAAPTVQLYVDGHGNFRDSARLLLAELFMDVIAEELARWKLDRIGQAGDVAAFHAAKGEIIRRYGSDIHLSFMRG</sequence>
<reference evidence="2 3" key="1">
    <citation type="submission" date="2014-03" db="EMBL/GenBank/DDBJ databases">
        <title>Complete genome sequence of Pseudomonas stutzeri 19SMN4.</title>
        <authorList>
            <person name="Brunet-Galmes I."/>
            <person name="Nogales B."/>
            <person name="Busquets A."/>
            <person name="Pena A."/>
            <person name="Gomila M."/>
            <person name="Garcia-Valdes E."/>
            <person name="Lalucat J."/>
            <person name="Bennasar A."/>
            <person name="Bosch R."/>
        </authorList>
    </citation>
    <scope>NUCLEOTIDE SEQUENCE [LARGE SCALE GENOMIC DNA]</scope>
    <source>
        <strain evidence="2 3">19SMN4</strain>
    </source>
</reference>
<evidence type="ECO:0000313" key="3">
    <source>
        <dbReference type="Proteomes" id="UP000025238"/>
    </source>
</evidence>
<organism evidence="2 3">
    <name type="scientific">Stutzerimonas stutzeri</name>
    <name type="common">Pseudomonas stutzeri</name>
    <dbReference type="NCBI Taxonomy" id="316"/>
    <lineage>
        <taxon>Bacteria</taxon>
        <taxon>Pseudomonadati</taxon>
        <taxon>Pseudomonadota</taxon>
        <taxon>Gammaproteobacteria</taxon>
        <taxon>Pseudomonadales</taxon>
        <taxon>Pseudomonadaceae</taxon>
        <taxon>Stutzerimonas</taxon>
    </lineage>
</organism>
<proteinExistence type="predicted"/>
<protein>
    <submittedName>
        <fullName evidence="2">Uncharacterized protein</fullName>
    </submittedName>
</protein>